<proteinExistence type="predicted"/>
<dbReference type="RefSeq" id="WP_256709379.1">
    <property type="nucleotide sequence ID" value="NZ_CP101914.1"/>
</dbReference>
<dbReference type="InterPro" id="IPR005361">
    <property type="entry name" value="UPF0158"/>
</dbReference>
<organism evidence="1 2">
    <name type="scientific">Oceanobacillus jeddahense</name>
    <dbReference type="NCBI Taxonomy" id="1462527"/>
    <lineage>
        <taxon>Bacteria</taxon>
        <taxon>Bacillati</taxon>
        <taxon>Bacillota</taxon>
        <taxon>Bacilli</taxon>
        <taxon>Bacillales</taxon>
        <taxon>Bacillaceae</taxon>
        <taxon>Oceanobacillus</taxon>
    </lineage>
</organism>
<evidence type="ECO:0000313" key="2">
    <source>
        <dbReference type="Proteomes" id="UP001059773"/>
    </source>
</evidence>
<sequence>MKFRFIWALPEGRIQDELEEAIRGRGAFRRFKDEVHDMGLEEQWYAYRNNEYKQIAINWCEENEIEFVE</sequence>
<accession>A0ABY5JVR5</accession>
<evidence type="ECO:0000313" key="1">
    <source>
        <dbReference type="EMBL" id="UUI04473.1"/>
    </source>
</evidence>
<dbReference type="Pfam" id="PF03682">
    <property type="entry name" value="UPF0158"/>
    <property type="match status" value="1"/>
</dbReference>
<reference evidence="1" key="1">
    <citation type="submission" date="2022-07" db="EMBL/GenBank/DDBJ databases">
        <title>FELIX.</title>
        <authorList>
            <person name="Wan K.H."/>
            <person name="Park S."/>
            <person name="Lawrence Q."/>
            <person name="Eichenberger J.P."/>
            <person name="Booth B.W."/>
            <person name="Piaggio A.J."/>
            <person name="Chandler J.C."/>
            <person name="Franklin A.B."/>
            <person name="Celniker S.E."/>
        </authorList>
    </citation>
    <scope>NUCLEOTIDE SEQUENCE</scope>
    <source>
        <strain evidence="1">QA-1986 374</strain>
    </source>
</reference>
<keyword evidence="2" id="KW-1185">Reference proteome</keyword>
<gene>
    <name evidence="1" type="ORF">NP439_07415</name>
</gene>
<name>A0ABY5JVR5_9BACI</name>
<dbReference type="Proteomes" id="UP001059773">
    <property type="component" value="Chromosome"/>
</dbReference>
<dbReference type="EMBL" id="CP101914">
    <property type="protein sequence ID" value="UUI04473.1"/>
    <property type="molecule type" value="Genomic_DNA"/>
</dbReference>
<protein>
    <submittedName>
        <fullName evidence="1">UPF0158 family protein</fullName>
    </submittedName>
</protein>